<feature type="region of interest" description="Disordered" evidence="10">
    <location>
        <begin position="474"/>
        <end position="507"/>
    </location>
</feature>
<keyword evidence="8" id="KW-0804">Transcription</keyword>
<evidence type="ECO:0000256" key="3">
    <source>
        <dbReference type="ARBA" id="ARBA00022679"/>
    </source>
</evidence>
<comment type="subcellular location">
    <subcellularLocation>
        <location evidence="1">Nucleus</location>
    </subcellularLocation>
</comment>
<evidence type="ECO:0000256" key="4">
    <source>
        <dbReference type="ARBA" id="ARBA00022691"/>
    </source>
</evidence>
<keyword evidence="6" id="KW-0694">RNA-binding</keyword>
<dbReference type="SMART" id="SM01291">
    <property type="entry name" value="N-SET"/>
    <property type="match status" value="1"/>
</dbReference>
<evidence type="ECO:0000259" key="12">
    <source>
        <dbReference type="PROSITE" id="PS50868"/>
    </source>
</evidence>
<keyword evidence="7" id="KW-0805">Transcription regulation</keyword>
<keyword evidence="5" id="KW-0156">Chromatin regulator</keyword>
<evidence type="ECO:0000256" key="1">
    <source>
        <dbReference type="ARBA" id="ARBA00004123"/>
    </source>
</evidence>
<dbReference type="InterPro" id="IPR037841">
    <property type="entry name" value="SET_SETD1A/B"/>
</dbReference>
<dbReference type="FunFam" id="2.170.270.10:FF:000010">
    <property type="entry name" value="Histone-lysine N-methyltransferase"/>
    <property type="match status" value="1"/>
</dbReference>
<evidence type="ECO:0000256" key="5">
    <source>
        <dbReference type="ARBA" id="ARBA00022853"/>
    </source>
</evidence>
<evidence type="ECO:0000256" key="7">
    <source>
        <dbReference type="ARBA" id="ARBA00023015"/>
    </source>
</evidence>
<keyword evidence="2" id="KW-0489">Methyltransferase</keyword>
<dbReference type="Pfam" id="PF11764">
    <property type="entry name" value="N-SET"/>
    <property type="match status" value="1"/>
</dbReference>
<dbReference type="PROSITE" id="PS50280">
    <property type="entry name" value="SET"/>
    <property type="match status" value="1"/>
</dbReference>
<feature type="region of interest" description="Disordered" evidence="10">
    <location>
        <begin position="320"/>
        <end position="376"/>
    </location>
</feature>
<protein>
    <recommendedName>
        <fullName evidence="14">Histone-lysine N-methyltransferase SETD1B</fullName>
    </recommendedName>
</protein>
<dbReference type="EMBL" id="CM001286">
    <property type="protein sequence ID" value="EHH66798.1"/>
    <property type="molecule type" value="Genomic_DNA"/>
</dbReference>
<dbReference type="GO" id="GO:0042800">
    <property type="term" value="F:histone H3K4 methyltransferase activity"/>
    <property type="evidence" value="ECO:0007669"/>
    <property type="project" value="InterPro"/>
</dbReference>
<dbReference type="GO" id="GO:0032259">
    <property type="term" value="P:methylation"/>
    <property type="evidence" value="ECO:0007669"/>
    <property type="project" value="UniProtKB-KW"/>
</dbReference>
<evidence type="ECO:0000259" key="11">
    <source>
        <dbReference type="PROSITE" id="PS50280"/>
    </source>
</evidence>
<feature type="compositionally biased region" description="Pro residues" evidence="10">
    <location>
        <begin position="150"/>
        <end position="179"/>
    </location>
</feature>
<dbReference type="SMART" id="SM00317">
    <property type="entry name" value="SET"/>
    <property type="match status" value="1"/>
</dbReference>
<dbReference type="InterPro" id="IPR001214">
    <property type="entry name" value="SET_dom"/>
</dbReference>
<dbReference type="Proteomes" id="UP000009130">
    <property type="component" value="Chromosome 11"/>
</dbReference>
<feature type="region of interest" description="Disordered" evidence="10">
    <location>
        <begin position="1"/>
        <end position="304"/>
    </location>
</feature>
<dbReference type="SUPFAM" id="SSF82199">
    <property type="entry name" value="SET domain"/>
    <property type="match status" value="1"/>
</dbReference>
<evidence type="ECO:0008006" key="14">
    <source>
        <dbReference type="Google" id="ProtNLM"/>
    </source>
</evidence>
<feature type="non-terminal residue" evidence="13">
    <location>
        <position position="1"/>
    </location>
</feature>
<dbReference type="AlphaFoldDB" id="G7PJ71"/>
<dbReference type="GO" id="GO:0048188">
    <property type="term" value="C:Set1C/COMPASS complex"/>
    <property type="evidence" value="ECO:0007669"/>
    <property type="project" value="InterPro"/>
</dbReference>
<name>G7PJ71_MACFA</name>
<dbReference type="eggNOG" id="KOG1080">
    <property type="taxonomic scope" value="Eukaryota"/>
</dbReference>
<keyword evidence="9" id="KW-0539">Nucleus</keyword>
<dbReference type="InterPro" id="IPR046341">
    <property type="entry name" value="SET_dom_sf"/>
</dbReference>
<dbReference type="CDD" id="cd19169">
    <property type="entry name" value="SET_SETD1"/>
    <property type="match status" value="1"/>
</dbReference>
<feature type="compositionally biased region" description="Low complexity" evidence="10">
    <location>
        <begin position="222"/>
        <end position="246"/>
    </location>
</feature>
<feature type="compositionally biased region" description="Low complexity" evidence="10">
    <location>
        <begin position="1"/>
        <end position="12"/>
    </location>
</feature>
<feature type="compositionally biased region" description="Basic and acidic residues" evidence="10">
    <location>
        <begin position="74"/>
        <end position="88"/>
    </location>
</feature>
<organism>
    <name type="scientific">Macaca fascicularis</name>
    <name type="common">Crab-eating macaque</name>
    <name type="synonym">Cynomolgus monkey</name>
    <dbReference type="NCBI Taxonomy" id="9541"/>
    <lineage>
        <taxon>Eukaryota</taxon>
        <taxon>Metazoa</taxon>
        <taxon>Chordata</taxon>
        <taxon>Craniata</taxon>
        <taxon>Vertebrata</taxon>
        <taxon>Euteleostomi</taxon>
        <taxon>Mammalia</taxon>
        <taxon>Eutheria</taxon>
        <taxon>Euarchontoglires</taxon>
        <taxon>Primates</taxon>
        <taxon>Haplorrhini</taxon>
        <taxon>Catarrhini</taxon>
        <taxon>Cercopithecidae</taxon>
        <taxon>Cercopithecinae</taxon>
        <taxon>Macaca</taxon>
    </lineage>
</organism>
<evidence type="ECO:0000256" key="8">
    <source>
        <dbReference type="ARBA" id="ARBA00023163"/>
    </source>
</evidence>
<evidence type="ECO:0000256" key="9">
    <source>
        <dbReference type="ARBA" id="ARBA00023242"/>
    </source>
</evidence>
<dbReference type="PANTHER" id="PTHR45814">
    <property type="entry name" value="HISTONE-LYSINE N-METHYLTRANSFERASE SETD1"/>
    <property type="match status" value="1"/>
</dbReference>
<dbReference type="InterPro" id="IPR024657">
    <property type="entry name" value="COMPASS_Set1_N-SET"/>
</dbReference>
<dbReference type="GO" id="GO:0003723">
    <property type="term" value="F:RNA binding"/>
    <property type="evidence" value="ECO:0007669"/>
    <property type="project" value="UniProtKB-KW"/>
</dbReference>
<evidence type="ECO:0000256" key="6">
    <source>
        <dbReference type="ARBA" id="ARBA00022884"/>
    </source>
</evidence>
<keyword evidence="4" id="KW-0949">S-adenosyl-L-methionine</keyword>
<feature type="domain" description="Post-SET" evidence="12">
    <location>
        <begin position="657"/>
        <end position="673"/>
    </location>
</feature>
<feature type="non-terminal residue" evidence="13">
    <location>
        <position position="673"/>
    </location>
</feature>
<evidence type="ECO:0000313" key="13">
    <source>
        <dbReference type="EMBL" id="EHH66798.1"/>
    </source>
</evidence>
<feature type="compositionally biased region" description="Low complexity" evidence="10">
    <location>
        <begin position="33"/>
        <end position="42"/>
    </location>
</feature>
<evidence type="ECO:0000256" key="2">
    <source>
        <dbReference type="ARBA" id="ARBA00022603"/>
    </source>
</evidence>
<dbReference type="InterPro" id="IPR044570">
    <property type="entry name" value="Set1-like"/>
</dbReference>
<dbReference type="PROSITE" id="PS50868">
    <property type="entry name" value="POST_SET"/>
    <property type="match status" value="1"/>
</dbReference>
<dbReference type="SMART" id="SM00508">
    <property type="entry name" value="PostSET"/>
    <property type="match status" value="1"/>
</dbReference>
<keyword evidence="3" id="KW-0808">Transferase</keyword>
<feature type="domain" description="SET" evidence="11">
    <location>
        <begin position="534"/>
        <end position="651"/>
    </location>
</feature>
<feature type="compositionally biased region" description="Acidic residues" evidence="10">
    <location>
        <begin position="13"/>
        <end position="32"/>
    </location>
</feature>
<proteinExistence type="predicted"/>
<dbReference type="Gene3D" id="2.170.270.10">
    <property type="entry name" value="SET domain"/>
    <property type="match status" value="1"/>
</dbReference>
<dbReference type="PANTHER" id="PTHR45814:SF1">
    <property type="entry name" value="HISTONE-LYSINE N-METHYLTRANSFERASE SETD1B"/>
    <property type="match status" value="1"/>
</dbReference>
<accession>G7PJ71</accession>
<reference evidence="13" key="1">
    <citation type="journal article" date="2011" name="Nat. Biotechnol.">
        <title>Genome sequencing and comparison of two nonhuman primate animal models, the cynomolgus and Chinese rhesus macaques.</title>
        <authorList>
            <person name="Yan G."/>
            <person name="Zhang G."/>
            <person name="Fang X."/>
            <person name="Zhang Y."/>
            <person name="Li C."/>
            <person name="Ling F."/>
            <person name="Cooper D.N."/>
            <person name="Li Q."/>
            <person name="Li Y."/>
            <person name="van Gool A.J."/>
            <person name="Du H."/>
            <person name="Chen J."/>
            <person name="Chen R."/>
            <person name="Zhang P."/>
            <person name="Huang Z."/>
            <person name="Thompson J.R."/>
            <person name="Meng Y."/>
            <person name="Bai Y."/>
            <person name="Wang J."/>
            <person name="Zhuo M."/>
            <person name="Wang T."/>
            <person name="Huang Y."/>
            <person name="Wei L."/>
            <person name="Li J."/>
            <person name="Wang Z."/>
            <person name="Hu H."/>
            <person name="Yang P."/>
            <person name="Le L."/>
            <person name="Stenson P.D."/>
            <person name="Li B."/>
            <person name="Liu X."/>
            <person name="Ball E.V."/>
            <person name="An N."/>
            <person name="Huang Q."/>
            <person name="Zhang Y."/>
            <person name="Fan W."/>
            <person name="Zhang X."/>
            <person name="Li Y."/>
            <person name="Wang W."/>
            <person name="Katze M.G."/>
            <person name="Su B."/>
            <person name="Nielsen R."/>
            <person name="Yang H."/>
            <person name="Wang J."/>
            <person name="Wang X."/>
            <person name="Wang J."/>
        </authorList>
    </citation>
    <scope>NUCLEOTIDE SEQUENCE [LARGE SCALE GENOMIC DNA]</scope>
    <source>
        <strain evidence="13">CE-4</strain>
    </source>
</reference>
<gene>
    <name evidence="13" type="ORF">EGM_03852</name>
</gene>
<dbReference type="Pfam" id="PF00856">
    <property type="entry name" value="SET"/>
    <property type="match status" value="1"/>
</dbReference>
<dbReference type="InterPro" id="IPR003616">
    <property type="entry name" value="Post-SET_dom"/>
</dbReference>
<evidence type="ECO:0000256" key="10">
    <source>
        <dbReference type="SAM" id="MobiDB-lite"/>
    </source>
</evidence>
<sequence>EFESSSESSPSSSEDEEEVATREEEEEEEEEATMVAEESMASVGPEDFEQDGAEASLAPGAPAVDSLGMEEEADIRTEAAAPEERPPMLDEPPLPVGVEEPVDSREPPEEPGLSQEGAMLLSPEPPAREVEARPPLSPERAPEHDLQVEPEPPMMLPLPLQPPLPPPRPPRPPSPPPEPETTDASHPSVPPEHPAEDHPPHTPGLCGSLAKSQSTETVPATPGGEPPLSGGSSGLSLSSPQVPGSPFSYPAPSPGLNSGGLPRTPGRDFSFTPTFSEPSGPLLLPVCPLPTGRRDERSGPLASPVLLEPTKLPFKELDNQWPSEAIPPGPRGRDEVTEEYMELAKSRGPWRRPPKKRHEDLVPPAGSPELSPPQPLFRPRSEFEEMTILYDIWNGGIDEEDIRFLCVTYERLLQQDNGMDWLNDTLWVYHPYILPASKKKKRDDGIREHVTGCARSEGFYTIDKKDKLRYLNSSRASTDEPPADTQGMSIPAQPHASTRAGSERRSEQRRLLSSFTGSCDSDLLKFNQLKFRKKKLKFCKSHIHDWGLFAMEPIAADEMVIEYVGQNIRQVIADMREKRYEDEGIGSSYMFRVDHDTIIDATKCGNFARFINHSCNPNCYAKVITVESQKKIVIYSKQHINVNEEITYDYKFPIEDVKIPCLCGSENCRGTLN</sequence>